<dbReference type="PROSITE" id="PS50297">
    <property type="entry name" value="ANK_REP_REGION"/>
    <property type="match status" value="2"/>
</dbReference>
<organism evidence="5 6">
    <name type="scientific">Monosporascus cannonballus</name>
    <dbReference type="NCBI Taxonomy" id="155416"/>
    <lineage>
        <taxon>Eukaryota</taxon>
        <taxon>Fungi</taxon>
        <taxon>Dikarya</taxon>
        <taxon>Ascomycota</taxon>
        <taxon>Pezizomycotina</taxon>
        <taxon>Sordariomycetes</taxon>
        <taxon>Xylariomycetidae</taxon>
        <taxon>Xylariales</taxon>
        <taxon>Xylariales incertae sedis</taxon>
        <taxon>Monosporascus</taxon>
    </lineage>
</organism>
<gene>
    <name evidence="5" type="ORF">DL762_007510</name>
</gene>
<dbReference type="EMBL" id="QJNS01000279">
    <property type="protein sequence ID" value="RYO80705.1"/>
    <property type="molecule type" value="Genomic_DNA"/>
</dbReference>
<dbReference type="PROSITE" id="PS50088">
    <property type="entry name" value="ANK_REPEAT"/>
    <property type="match status" value="2"/>
</dbReference>
<reference evidence="5 6" key="1">
    <citation type="submission" date="2018-06" db="EMBL/GenBank/DDBJ databases">
        <title>Complete Genomes of Monosporascus.</title>
        <authorList>
            <person name="Robinson A.J."/>
            <person name="Natvig D.O."/>
        </authorList>
    </citation>
    <scope>NUCLEOTIDE SEQUENCE [LARGE SCALE GENOMIC DNA]</scope>
    <source>
        <strain evidence="5 6">CBS 609.92</strain>
    </source>
</reference>
<dbReference type="Pfam" id="PF24883">
    <property type="entry name" value="NPHP3_N"/>
    <property type="match status" value="1"/>
</dbReference>
<comment type="caution">
    <text evidence="5">The sequence shown here is derived from an EMBL/GenBank/DDBJ whole genome shotgun (WGS) entry which is preliminary data.</text>
</comment>
<accession>A0ABY0GYZ7</accession>
<feature type="compositionally biased region" description="Basic and acidic residues" evidence="3">
    <location>
        <begin position="946"/>
        <end position="959"/>
    </location>
</feature>
<evidence type="ECO:0000256" key="1">
    <source>
        <dbReference type="ARBA" id="ARBA00022737"/>
    </source>
</evidence>
<dbReference type="Gene3D" id="1.25.40.20">
    <property type="entry name" value="Ankyrin repeat-containing domain"/>
    <property type="match status" value="2"/>
</dbReference>
<keyword evidence="2" id="KW-0040">ANK repeat</keyword>
<evidence type="ECO:0000313" key="5">
    <source>
        <dbReference type="EMBL" id="RYO80705.1"/>
    </source>
</evidence>
<dbReference type="InterPro" id="IPR002110">
    <property type="entry name" value="Ankyrin_rpt"/>
</dbReference>
<feature type="domain" description="Nephrocystin 3-like N-terminal" evidence="4">
    <location>
        <begin position="72"/>
        <end position="233"/>
    </location>
</feature>
<dbReference type="PANTHER" id="PTHR10039">
    <property type="entry name" value="AMELOGENIN"/>
    <property type="match status" value="1"/>
</dbReference>
<feature type="region of interest" description="Disordered" evidence="3">
    <location>
        <begin position="932"/>
        <end position="959"/>
    </location>
</feature>
<name>A0ABY0GYZ7_9PEZI</name>
<dbReference type="Proteomes" id="UP000294003">
    <property type="component" value="Unassembled WGS sequence"/>
</dbReference>
<evidence type="ECO:0000256" key="2">
    <source>
        <dbReference type="PROSITE-ProRule" id="PRU00023"/>
    </source>
</evidence>
<dbReference type="Pfam" id="PF12796">
    <property type="entry name" value="Ank_2"/>
    <property type="match status" value="2"/>
</dbReference>
<keyword evidence="1" id="KW-0677">Repeat</keyword>
<evidence type="ECO:0000313" key="6">
    <source>
        <dbReference type="Proteomes" id="UP000294003"/>
    </source>
</evidence>
<dbReference type="SUPFAM" id="SSF48403">
    <property type="entry name" value="Ankyrin repeat"/>
    <property type="match status" value="1"/>
</dbReference>
<proteinExistence type="predicted"/>
<dbReference type="InterPro" id="IPR036770">
    <property type="entry name" value="Ankyrin_rpt-contain_sf"/>
</dbReference>
<dbReference type="SMART" id="SM00248">
    <property type="entry name" value="ANK"/>
    <property type="match status" value="7"/>
</dbReference>
<feature type="repeat" description="ANK" evidence="2">
    <location>
        <begin position="655"/>
        <end position="688"/>
    </location>
</feature>
<keyword evidence="6" id="KW-1185">Reference proteome</keyword>
<sequence length="959" mass="107428">MLRSFKGAYNSLFLRAEANKPGFSILLKLRNKEIDADASSMTLAGANRQLLDKLFCVDYKAAQLRPRQPQRGTCEWILSDPTYVSWLNSDQSSMLLLTGIQSGGQSDGARTGYLGVSFFCSYDKTAINYEEAVLRSLLHQLIQLNIRSAALVRSRLEKRNSSGLSISTRTDDLWPSLTDVLSMSTMKRIFLVIDAIEELGAEIAISILSRLWKTTHFLNQTHPENRLRIFVSSCRNPAYASALPNLTILSMKKAQIQRDIEEFLRHEVEEFATKNSAFRASVSAGTRREIVTSILARVDGMFLQAALAWGEFRKGIMWNQSVVAKKLKSLDALPPGMAALYDKVINELNDSIRDDAFVIFSVLAAAARPLSEPELSAILGVCNSNKDIVCSTDLEPFKDLYQIMEQSFPNLITIKDDNRATFVHLSFRECLQSRQDFQDALLLGRREITRTCLLYLKLRDMLRHAHDGSGTAVLCSKYPFLSYARDYFLFHIRHIPYEDPHCGSYSAKLLASPLLEVIQNVPAPAKLQLVRNFKEHRYDLDEKWSRRSCGQPLQHCCSMAGQDATLKEVAFLMLRLGANPSLPPRPWRSNLRRAMESEVWDLYDILLRHPLTDPNAPDQCNQTVLHALVREGPLNRISEVVDVLHGVDVNIQDIDGYTPLHLATSVGRPDVVRKLLNVPGIRLDLADRQGRTALTLATYWGMKSIALVLIEHSEAFPLPEAGQLSALAAASYTLAAINNWAEVLVDCIGHGASAGLNVNKIDHAGKTALHHAAALGNVEACSVLTERGGASLTLQDRNGRTAAMAAADAGFKDALVVLLKSGRVNPNQRDVEGRNMAHWAATLDCVDVMEMLVGLEGASVEWARRDKHGKRPVDIAGMCGTKYVGLFLAERTPGWRSEQSDWNFEEMYRSRTVEMTDDALLLQEEEDLLIKNSRRQKRKSDEEWEDSRRRYPDSRFGRI</sequence>
<evidence type="ECO:0000256" key="3">
    <source>
        <dbReference type="SAM" id="MobiDB-lite"/>
    </source>
</evidence>
<feature type="repeat" description="ANK" evidence="2">
    <location>
        <begin position="764"/>
        <end position="797"/>
    </location>
</feature>
<protein>
    <recommendedName>
        <fullName evidence="4">Nephrocystin 3-like N-terminal domain-containing protein</fullName>
    </recommendedName>
</protein>
<evidence type="ECO:0000259" key="4">
    <source>
        <dbReference type="Pfam" id="PF24883"/>
    </source>
</evidence>
<dbReference type="InterPro" id="IPR056884">
    <property type="entry name" value="NPHP3-like_N"/>
</dbReference>